<dbReference type="InterPro" id="IPR012340">
    <property type="entry name" value="NA-bd_OB-fold"/>
</dbReference>
<dbReference type="AlphaFoldDB" id="A0A2R3IMF4"/>
<sequence>MPSKPLAEYARKRDFRQTPEPSGRKRRKDGDGLLRYCIQKHDASRLHYDFRLELDGTLKSWAVPKGPCLDPAVKRLAVQVEDHPLDYADFEGSIPEGHYGAGDVIVWDRGAWTPLDDPREGLEKGHLSFLLDGEKLSGRWHLIRTNLRGKQPQWFLVKSKDDEARSLDRFDVLKERPDSVLSERTLVPRRGEAATPAARPARRGKAGKAGKGGGKTPMPEWIAPELASLVEQPPHGQWAYELKLDGYRLMSRIEDGHVRLLTRNGHDWSERLPHLKKALAGLGLERSWLDGELVVLDEEGRPDFQALQNAFEEGHGENILYFLFDLPYHEGEDLRDVALEERRARLEALLEGQDEDPLRFSATLAENPRDLLANACRLGLEGVIGKRLGSVYRSRRSNDWIKLKCQLRQEFVIVGYTEPKGSRRHIGALLLGLYSPDEERRLRYAGKVGTGFTAASLKKVHERLAPLAINSSPLAKVPPARETGVVQWVRPERLCEVSYAQMTRGGIIRQAVFHGLREDKPAREVTGERPAGPPPARGARKAGSASGASRAATAGVRISHPRRLIDPSIQASKLELAEFHARYADLLLRDLRERPVSLVRGPDGIGGELFFQKHAARLKIPGIVQLDPALDPGHPPLLQIRSAEALVGAVQMGSIEFHTWNASLANLERPDRFVLDLDPDPALPWKRMLEATQLSLTLLDELGLRAFLKTSGGKGMHLLVPLERRHGWDEVKAFAQAISQHLARLMPERFSAVSGPRNRVGRIFVDYLRNSRGASTVAAYSVRAREGLPVSVPVFREELDSLQGANQWNLRSLPQRLDELAGDDPWADYAGTRQRLSAAMRRQLGRG</sequence>
<dbReference type="RefSeq" id="WP_058145648.1">
    <property type="nucleotide sequence ID" value="NZ_CP027169.1"/>
</dbReference>
<evidence type="ECO:0000256" key="10">
    <source>
        <dbReference type="ARBA" id="ARBA00022801"/>
    </source>
</evidence>
<reference evidence="23 24" key="1">
    <citation type="submission" date="2018-02" db="EMBL/GenBank/DDBJ databases">
        <title>FDA/CDC Antimicrobial Resistant Isolate Bank Genome Sequencing.</title>
        <authorList>
            <person name="Benahmed F.H."/>
            <person name="Lutgring J.D."/>
            <person name="Yoo B."/>
            <person name="Machado M."/>
            <person name="Brown A."/>
            <person name="McAllister G."/>
            <person name="Perry A."/>
            <person name="Halpin A.L."/>
            <person name="Vavikolanu K."/>
            <person name="Ott S."/>
            <person name="Zhao X."/>
            <person name="Tallon L.J."/>
            <person name="Sadzewicz L."/>
            <person name="Aluvathingal J."/>
            <person name="Nadendla S."/>
            <person name="Voskania-kordi A."/>
            <person name="Simonyan V."/>
            <person name="Patel J."/>
            <person name="Shawar R.M."/>
        </authorList>
    </citation>
    <scope>NUCLEOTIDE SEQUENCE [LARGE SCALE GENOMIC DNA]</scope>
    <source>
        <strain evidence="23 24">AR_0356</strain>
    </source>
</reference>
<proteinExistence type="predicted"/>
<dbReference type="GO" id="GO:0003887">
    <property type="term" value="F:DNA-directed DNA polymerase activity"/>
    <property type="evidence" value="ECO:0007669"/>
    <property type="project" value="UniProtKB-KW"/>
</dbReference>
<keyword evidence="4" id="KW-0808">Transferase</keyword>
<dbReference type="CDD" id="cd07906">
    <property type="entry name" value="Adenylation_DNA_ligase_LigD_LigC"/>
    <property type="match status" value="1"/>
</dbReference>
<evidence type="ECO:0000256" key="6">
    <source>
        <dbReference type="ARBA" id="ARBA00022722"/>
    </source>
</evidence>
<dbReference type="InterPro" id="IPR033651">
    <property type="entry name" value="PaeLigD_Pol-like"/>
</dbReference>
<dbReference type="NCBIfam" id="TIGR02777">
    <property type="entry name" value="LigD_PE_dom"/>
    <property type="match status" value="1"/>
</dbReference>
<evidence type="ECO:0000256" key="16">
    <source>
        <dbReference type="ARBA" id="ARBA00023204"/>
    </source>
</evidence>
<feature type="domain" description="ATP-dependent DNA ligase family profile" evidence="22">
    <location>
        <begin position="312"/>
        <end position="404"/>
    </location>
</feature>
<keyword evidence="9" id="KW-0227">DNA damage</keyword>
<evidence type="ECO:0000256" key="3">
    <source>
        <dbReference type="ARBA" id="ARBA00022598"/>
    </source>
</evidence>
<dbReference type="SUPFAM" id="SSF56091">
    <property type="entry name" value="DNA ligase/mRNA capping enzyme, catalytic domain"/>
    <property type="match status" value="1"/>
</dbReference>
<keyword evidence="7" id="KW-0479">Metal-binding</keyword>
<accession>A0A2R3IMF4</accession>
<evidence type="ECO:0000256" key="12">
    <source>
        <dbReference type="ARBA" id="ARBA00022840"/>
    </source>
</evidence>
<feature type="region of interest" description="Disordered" evidence="21">
    <location>
        <begin position="187"/>
        <end position="217"/>
    </location>
</feature>
<keyword evidence="24" id="KW-1185">Reference proteome</keyword>
<keyword evidence="12" id="KW-0067">ATP-binding</keyword>
<feature type="region of interest" description="Disordered" evidence="21">
    <location>
        <begin position="519"/>
        <end position="555"/>
    </location>
</feature>
<keyword evidence="6" id="KW-0540">Nuclease</keyword>
<evidence type="ECO:0000256" key="18">
    <source>
        <dbReference type="ARBA" id="ARBA00023268"/>
    </source>
</evidence>
<dbReference type="GO" id="GO:0004527">
    <property type="term" value="F:exonuclease activity"/>
    <property type="evidence" value="ECO:0007669"/>
    <property type="project" value="UniProtKB-KW"/>
</dbReference>
<evidence type="ECO:0000256" key="9">
    <source>
        <dbReference type="ARBA" id="ARBA00022763"/>
    </source>
</evidence>
<dbReference type="EC" id="6.5.1.1" evidence="2"/>
<feature type="compositionally biased region" description="Low complexity" evidence="21">
    <location>
        <begin position="541"/>
        <end position="552"/>
    </location>
</feature>
<evidence type="ECO:0000256" key="20">
    <source>
        <dbReference type="ARBA" id="ARBA00034003"/>
    </source>
</evidence>
<dbReference type="Gene3D" id="3.30.470.30">
    <property type="entry name" value="DNA ligase/mRNA capping enzyme"/>
    <property type="match status" value="1"/>
</dbReference>
<keyword evidence="13" id="KW-0239">DNA-directed DNA polymerase</keyword>
<dbReference type="Pfam" id="PF01068">
    <property type="entry name" value="DNA_ligase_A_M"/>
    <property type="match status" value="1"/>
</dbReference>
<evidence type="ECO:0000256" key="19">
    <source>
        <dbReference type="ARBA" id="ARBA00029943"/>
    </source>
</evidence>
<keyword evidence="17" id="KW-0464">Manganese</keyword>
<feature type="region of interest" description="Disordered" evidence="21">
    <location>
        <begin position="1"/>
        <end position="28"/>
    </location>
</feature>
<dbReference type="Pfam" id="PF21686">
    <property type="entry name" value="LigD_Prim-Pol"/>
    <property type="match status" value="1"/>
</dbReference>
<evidence type="ECO:0000256" key="15">
    <source>
        <dbReference type="ARBA" id="ARBA00023172"/>
    </source>
</evidence>
<keyword evidence="8" id="KW-0547">Nucleotide-binding</keyword>
<gene>
    <name evidence="23" type="primary">ligD</name>
    <name evidence="23" type="ORF">CSB93_4406</name>
</gene>
<dbReference type="InterPro" id="IPR012309">
    <property type="entry name" value="DNA_ligase_ATP-dep_C"/>
</dbReference>
<dbReference type="PANTHER" id="PTHR42705">
    <property type="entry name" value="BIFUNCTIONAL NON-HOMOLOGOUS END JOINING PROTEIN LIGD"/>
    <property type="match status" value="1"/>
</dbReference>
<dbReference type="CDD" id="cd04862">
    <property type="entry name" value="PaeLigD_Pol_like"/>
    <property type="match status" value="1"/>
</dbReference>
<evidence type="ECO:0000256" key="5">
    <source>
        <dbReference type="ARBA" id="ARBA00022695"/>
    </source>
</evidence>
<dbReference type="NCBIfam" id="TIGR02779">
    <property type="entry name" value="NHEJ_ligase_lig"/>
    <property type="match status" value="1"/>
</dbReference>
<dbReference type="GO" id="GO:0006281">
    <property type="term" value="P:DNA repair"/>
    <property type="evidence" value="ECO:0007669"/>
    <property type="project" value="UniProtKB-KW"/>
</dbReference>
<keyword evidence="5" id="KW-0548">Nucleotidyltransferase</keyword>
<evidence type="ECO:0000259" key="22">
    <source>
        <dbReference type="PROSITE" id="PS50160"/>
    </source>
</evidence>
<dbReference type="Gene3D" id="3.30.1490.70">
    <property type="match status" value="1"/>
</dbReference>
<evidence type="ECO:0000313" key="23">
    <source>
        <dbReference type="EMBL" id="AVK03091.1"/>
    </source>
</evidence>
<dbReference type="Pfam" id="PF13298">
    <property type="entry name" value="LigD_N"/>
    <property type="match status" value="1"/>
</dbReference>
<evidence type="ECO:0000256" key="11">
    <source>
        <dbReference type="ARBA" id="ARBA00022839"/>
    </source>
</evidence>
<dbReference type="InterPro" id="IPR052171">
    <property type="entry name" value="NHEJ_LigD"/>
</dbReference>
<keyword evidence="10" id="KW-0378">Hydrolase</keyword>
<keyword evidence="16" id="KW-0234">DNA repair</keyword>
<dbReference type="InterPro" id="IPR014144">
    <property type="entry name" value="LigD_PE_domain"/>
</dbReference>
<dbReference type="PANTHER" id="PTHR42705:SF2">
    <property type="entry name" value="BIFUNCTIONAL NON-HOMOLOGOUS END JOINING PROTEIN LIGD"/>
    <property type="match status" value="1"/>
</dbReference>
<evidence type="ECO:0000256" key="14">
    <source>
        <dbReference type="ARBA" id="ARBA00023125"/>
    </source>
</evidence>
<evidence type="ECO:0000256" key="1">
    <source>
        <dbReference type="ARBA" id="ARBA00001936"/>
    </source>
</evidence>
<comment type="cofactor">
    <cofactor evidence="1">
        <name>Mn(2+)</name>
        <dbReference type="ChEBI" id="CHEBI:29035"/>
    </cofactor>
</comment>
<evidence type="ECO:0000256" key="8">
    <source>
        <dbReference type="ARBA" id="ARBA00022741"/>
    </source>
</evidence>
<dbReference type="CDD" id="cd07971">
    <property type="entry name" value="OBF_DNA_ligase_LigD"/>
    <property type="match status" value="1"/>
</dbReference>
<dbReference type="InterPro" id="IPR014145">
    <property type="entry name" value="LigD_pol_dom"/>
</dbReference>
<dbReference type="Gene3D" id="2.40.50.140">
    <property type="entry name" value="Nucleic acid-binding proteins"/>
    <property type="match status" value="1"/>
</dbReference>
<comment type="catalytic activity">
    <reaction evidence="20">
        <text>ATP + (deoxyribonucleotide)n-3'-hydroxyl + 5'-phospho-(deoxyribonucleotide)m = (deoxyribonucleotide)n+m + AMP + diphosphate.</text>
        <dbReference type="EC" id="6.5.1.1"/>
    </reaction>
</comment>
<evidence type="ECO:0000256" key="2">
    <source>
        <dbReference type="ARBA" id="ARBA00012727"/>
    </source>
</evidence>
<dbReference type="EMBL" id="CP027169">
    <property type="protein sequence ID" value="AVK03091.1"/>
    <property type="molecule type" value="Genomic_DNA"/>
</dbReference>
<keyword evidence="14" id="KW-0238">DNA-binding</keyword>
<organism evidence="23 24">
    <name type="scientific">Pseudomonas paraeruginosa</name>
    <dbReference type="NCBI Taxonomy" id="2994495"/>
    <lineage>
        <taxon>Bacteria</taxon>
        <taxon>Pseudomonadati</taxon>
        <taxon>Pseudomonadota</taxon>
        <taxon>Gammaproteobacteria</taxon>
        <taxon>Pseudomonadales</taxon>
        <taxon>Pseudomonadaceae</taxon>
        <taxon>Pseudomonas</taxon>
    </lineage>
</organism>
<evidence type="ECO:0000256" key="13">
    <source>
        <dbReference type="ARBA" id="ARBA00022932"/>
    </source>
</evidence>
<keyword evidence="11" id="KW-0269">Exonuclease</keyword>
<evidence type="ECO:0000256" key="7">
    <source>
        <dbReference type="ARBA" id="ARBA00022723"/>
    </source>
</evidence>
<evidence type="ECO:0000313" key="24">
    <source>
        <dbReference type="Proteomes" id="UP000238390"/>
    </source>
</evidence>
<evidence type="ECO:0000256" key="21">
    <source>
        <dbReference type="SAM" id="MobiDB-lite"/>
    </source>
</evidence>
<dbReference type="GO" id="GO:0003910">
    <property type="term" value="F:DNA ligase (ATP) activity"/>
    <property type="evidence" value="ECO:0007669"/>
    <property type="project" value="UniProtKB-EC"/>
</dbReference>
<dbReference type="NCBIfam" id="NF004628">
    <property type="entry name" value="PRK05972.1"/>
    <property type="match status" value="1"/>
</dbReference>
<dbReference type="NCBIfam" id="TIGR02778">
    <property type="entry name" value="ligD_pol"/>
    <property type="match status" value="1"/>
</dbReference>
<dbReference type="Pfam" id="PF04679">
    <property type="entry name" value="DNA_ligase_A_C"/>
    <property type="match status" value="1"/>
</dbReference>
<keyword evidence="15" id="KW-0233">DNA recombination</keyword>
<dbReference type="GO" id="GO:0046872">
    <property type="term" value="F:metal ion binding"/>
    <property type="evidence" value="ECO:0007669"/>
    <property type="project" value="UniProtKB-KW"/>
</dbReference>
<dbReference type="PROSITE" id="PS50160">
    <property type="entry name" value="DNA_LIGASE_A3"/>
    <property type="match status" value="1"/>
</dbReference>
<keyword evidence="3 23" id="KW-0436">Ligase</keyword>
<keyword evidence="18" id="KW-0511">Multifunctional enzyme</keyword>
<evidence type="ECO:0000256" key="4">
    <source>
        <dbReference type="ARBA" id="ARBA00022679"/>
    </source>
</evidence>
<protein>
    <recommendedName>
        <fullName evidence="2">DNA ligase (ATP)</fullName>
        <ecNumber evidence="2">6.5.1.1</ecNumber>
    </recommendedName>
    <alternativeName>
        <fullName evidence="19">NHEJ DNA polymerase</fullName>
    </alternativeName>
</protein>
<dbReference type="NCBIfam" id="TIGR02776">
    <property type="entry name" value="NHEJ_ligase_prk"/>
    <property type="match status" value="1"/>
</dbReference>
<dbReference type="Gene3D" id="3.90.920.10">
    <property type="entry name" value="DNA primase, PRIM domain"/>
    <property type="match status" value="1"/>
</dbReference>
<dbReference type="SUPFAM" id="SSF50249">
    <property type="entry name" value="Nucleic acid-binding proteins"/>
    <property type="match status" value="1"/>
</dbReference>
<name>A0A2R3IMF4_9PSED</name>
<dbReference type="GO" id="GO:0005524">
    <property type="term" value="F:ATP binding"/>
    <property type="evidence" value="ECO:0007669"/>
    <property type="project" value="UniProtKB-KW"/>
</dbReference>
<dbReference type="Proteomes" id="UP000238390">
    <property type="component" value="Chromosome"/>
</dbReference>
<dbReference type="GO" id="GO:0003677">
    <property type="term" value="F:DNA binding"/>
    <property type="evidence" value="ECO:0007669"/>
    <property type="project" value="UniProtKB-KW"/>
</dbReference>
<evidence type="ECO:0000256" key="17">
    <source>
        <dbReference type="ARBA" id="ARBA00023211"/>
    </source>
</evidence>
<dbReference type="GO" id="GO:0006310">
    <property type="term" value="P:DNA recombination"/>
    <property type="evidence" value="ECO:0007669"/>
    <property type="project" value="UniProtKB-KW"/>
</dbReference>
<dbReference type="InterPro" id="IPR014143">
    <property type="entry name" value="NHEJ_ligase_prk"/>
</dbReference>
<dbReference type="InterPro" id="IPR014146">
    <property type="entry name" value="LigD_ligase_dom"/>
</dbReference>
<dbReference type="InterPro" id="IPR012310">
    <property type="entry name" value="DNA_ligase_ATP-dep_cent"/>
</dbReference>